<feature type="region of interest" description="Disordered" evidence="1">
    <location>
        <begin position="38"/>
        <end position="57"/>
    </location>
</feature>
<protein>
    <submittedName>
        <fullName evidence="2">Uncharacterized protein</fullName>
    </submittedName>
</protein>
<feature type="compositionally biased region" description="Polar residues" evidence="1">
    <location>
        <begin position="45"/>
        <end position="57"/>
    </location>
</feature>
<dbReference type="RefSeq" id="WP_139227095.1">
    <property type="nucleotide sequence ID" value="NZ_FOUR01000009.1"/>
</dbReference>
<organism evidence="2 3">
    <name type="scientific">Marinobacter pelagius</name>
    <dbReference type="NCBI Taxonomy" id="379482"/>
    <lineage>
        <taxon>Bacteria</taxon>
        <taxon>Pseudomonadati</taxon>
        <taxon>Pseudomonadota</taxon>
        <taxon>Gammaproteobacteria</taxon>
        <taxon>Pseudomonadales</taxon>
        <taxon>Marinobacteraceae</taxon>
        <taxon>Marinobacter</taxon>
    </lineage>
</organism>
<accession>A0A1I4ZH09</accession>
<evidence type="ECO:0000313" key="3">
    <source>
        <dbReference type="Proteomes" id="UP000199339"/>
    </source>
</evidence>
<proteinExistence type="predicted"/>
<gene>
    <name evidence="2" type="ORF">SAMN04487961_3227</name>
</gene>
<dbReference type="OrthoDB" id="6362508at2"/>
<evidence type="ECO:0000313" key="2">
    <source>
        <dbReference type="EMBL" id="SFN49575.1"/>
    </source>
</evidence>
<dbReference type="AlphaFoldDB" id="A0A1I4ZH09"/>
<dbReference type="Proteomes" id="UP000199339">
    <property type="component" value="Unassembled WGS sequence"/>
</dbReference>
<evidence type="ECO:0000256" key="1">
    <source>
        <dbReference type="SAM" id="MobiDB-lite"/>
    </source>
</evidence>
<keyword evidence="3" id="KW-1185">Reference proteome</keyword>
<reference evidence="3" key="1">
    <citation type="submission" date="2016-10" db="EMBL/GenBank/DDBJ databases">
        <authorList>
            <person name="Varghese N."/>
            <person name="Submissions S."/>
        </authorList>
    </citation>
    <scope>NUCLEOTIDE SEQUENCE [LARGE SCALE GENOMIC DNA]</scope>
    <source>
        <strain evidence="3">CGMCC 1.6775</strain>
    </source>
</reference>
<sequence length="187" mass="20477">MSYWLVSFTQAGLFALLLLLGVQMFRLSREGALVEGVSDEPIRTPGNNREQAGKTSNSRYRTELFTQLHILAALQERECRNRGFDRPEMAAIVGSCATAWLYGAGCALCDESDRHSKTLAGLIAHIVSRKTGIDRAEALSVIEELTASGVHLACFRGGLDGARHWREHNHVPGQSGLCELIAGHTFI</sequence>
<name>A0A1I4ZH09_9GAMM</name>
<dbReference type="EMBL" id="FOUR01000009">
    <property type="protein sequence ID" value="SFN49575.1"/>
    <property type="molecule type" value="Genomic_DNA"/>
</dbReference>